<dbReference type="Gene3D" id="3.20.20.30">
    <property type="entry name" value="Luciferase-like domain"/>
    <property type="match status" value="1"/>
</dbReference>
<keyword evidence="7" id="KW-1185">Reference proteome</keyword>
<dbReference type="PANTHER" id="PTHR42847:SF4">
    <property type="entry name" value="ALKANESULFONATE MONOOXYGENASE-RELATED"/>
    <property type="match status" value="1"/>
</dbReference>
<dbReference type="NCBIfam" id="TIGR03619">
    <property type="entry name" value="F420_Rv2161c"/>
    <property type="match status" value="1"/>
</dbReference>
<dbReference type="InterPro" id="IPR019921">
    <property type="entry name" value="Lucif-like_OxRdtase_Rv2161c"/>
</dbReference>
<organism evidence="6 7">
    <name type="scientific">Microbispora catharanthi</name>
    <dbReference type="NCBI Taxonomy" id="1712871"/>
    <lineage>
        <taxon>Bacteria</taxon>
        <taxon>Bacillati</taxon>
        <taxon>Actinomycetota</taxon>
        <taxon>Actinomycetes</taxon>
        <taxon>Streptosporangiales</taxon>
        <taxon>Streptosporangiaceae</taxon>
        <taxon>Microbispora</taxon>
    </lineage>
</organism>
<evidence type="ECO:0000256" key="3">
    <source>
        <dbReference type="ARBA" id="ARBA00023002"/>
    </source>
</evidence>
<reference evidence="6 7" key="1">
    <citation type="submission" date="2019-10" db="EMBL/GenBank/DDBJ databases">
        <title>Nonomuraea sp. nov., isolated from Phyllanthus amarus.</title>
        <authorList>
            <person name="Klykleung N."/>
            <person name="Tanasupawat S."/>
        </authorList>
    </citation>
    <scope>NUCLEOTIDE SEQUENCE [LARGE SCALE GENOMIC DNA]</scope>
    <source>
        <strain evidence="6 7">CR1-09</strain>
    </source>
</reference>
<dbReference type="InterPro" id="IPR050172">
    <property type="entry name" value="SsuD_RutA_monooxygenase"/>
</dbReference>
<keyword evidence="3 6" id="KW-0560">Oxidoreductase</keyword>
<protein>
    <submittedName>
        <fullName evidence="6">TIGR03619 family F420-dependent LLM class oxidoreductase</fullName>
        <ecNumber evidence="6">1.-.-.-</ecNumber>
    </submittedName>
</protein>
<dbReference type="PANTHER" id="PTHR42847">
    <property type="entry name" value="ALKANESULFONATE MONOOXYGENASE"/>
    <property type="match status" value="1"/>
</dbReference>
<sequence length="293" mass="31602">MRIGIVSPVVVRLPGVHSEWEREAGMDDLARIAETADRLGYHHLTCSEHVAVPAAVAAERGAVYWDPLATFGYLAARTRRIRLITQVLVLGYHHPLAIAKRYGTLDRVSGGRLTLGLGVGSLKEEFDLLGVPFEGRGARADEAIAALRAALSQREPEFHGEFYDFSGFVVEPHAVQPRVPLWIGGRTPRSLRRAAMYGDGWVPFGLPLETLASMVREADLPDAFDVVLAAGRPVDPQAAPDAARRALERVRDAGATVAGVTVAATSADHYREQLEALHDLATAMGAGFGRTDG</sequence>
<accession>A0A5N6C4V4</accession>
<dbReference type="Proteomes" id="UP000313066">
    <property type="component" value="Unassembled WGS sequence"/>
</dbReference>
<dbReference type="GO" id="GO:0008726">
    <property type="term" value="F:alkanesulfonate monooxygenase activity"/>
    <property type="evidence" value="ECO:0007669"/>
    <property type="project" value="TreeGrafter"/>
</dbReference>
<dbReference type="EMBL" id="VDMA02000001">
    <property type="protein sequence ID" value="KAB8187719.1"/>
    <property type="molecule type" value="Genomic_DNA"/>
</dbReference>
<dbReference type="RefSeq" id="WP_139572167.1">
    <property type="nucleotide sequence ID" value="NZ_VDMA02000001.1"/>
</dbReference>
<dbReference type="SUPFAM" id="SSF51679">
    <property type="entry name" value="Bacterial luciferase-like"/>
    <property type="match status" value="1"/>
</dbReference>
<evidence type="ECO:0000256" key="1">
    <source>
        <dbReference type="ARBA" id="ARBA00022630"/>
    </source>
</evidence>
<evidence type="ECO:0000256" key="2">
    <source>
        <dbReference type="ARBA" id="ARBA00022643"/>
    </source>
</evidence>
<dbReference type="InterPro" id="IPR036661">
    <property type="entry name" value="Luciferase-like_sf"/>
</dbReference>
<evidence type="ECO:0000256" key="4">
    <source>
        <dbReference type="ARBA" id="ARBA00023033"/>
    </source>
</evidence>
<comment type="caution">
    <text evidence="6">The sequence shown here is derived from an EMBL/GenBank/DDBJ whole genome shotgun (WGS) entry which is preliminary data.</text>
</comment>
<evidence type="ECO:0000313" key="7">
    <source>
        <dbReference type="Proteomes" id="UP000313066"/>
    </source>
</evidence>
<feature type="domain" description="Luciferase-like" evidence="5">
    <location>
        <begin position="1"/>
        <end position="277"/>
    </location>
</feature>
<proteinExistence type="predicted"/>
<keyword evidence="2" id="KW-0288">FMN</keyword>
<keyword evidence="4" id="KW-0503">Monooxygenase</keyword>
<dbReference type="Pfam" id="PF00296">
    <property type="entry name" value="Bac_luciferase"/>
    <property type="match status" value="1"/>
</dbReference>
<gene>
    <name evidence="6" type="ORF">FH610_000655</name>
</gene>
<keyword evidence="1" id="KW-0285">Flavoprotein</keyword>
<dbReference type="InterPro" id="IPR011251">
    <property type="entry name" value="Luciferase-like_dom"/>
</dbReference>
<evidence type="ECO:0000259" key="5">
    <source>
        <dbReference type="Pfam" id="PF00296"/>
    </source>
</evidence>
<dbReference type="AlphaFoldDB" id="A0A5N6C4V4"/>
<dbReference type="GO" id="GO:0046306">
    <property type="term" value="P:alkanesulfonate catabolic process"/>
    <property type="evidence" value="ECO:0007669"/>
    <property type="project" value="TreeGrafter"/>
</dbReference>
<dbReference type="EC" id="1.-.-.-" evidence="6"/>
<name>A0A5N6C4V4_9ACTN</name>
<evidence type="ECO:0000313" key="6">
    <source>
        <dbReference type="EMBL" id="KAB8187719.1"/>
    </source>
</evidence>